<evidence type="ECO:0000313" key="1">
    <source>
        <dbReference type="EMBL" id="MBU3842308.1"/>
    </source>
</evidence>
<dbReference type="InterPro" id="IPR012674">
    <property type="entry name" value="Calycin"/>
</dbReference>
<sequence length="123" mass="14400">MKKFIIKNTDSYGEKSFEVVKGTLRVEESQVIYEYESKLGRCEVTVSDRRVIISRKGEVSAIVDVDLDRKTEFVYVTKEMKKLFHIEGESIQRDSENGIIEFSYKIYEGNEELNRITIAIKEY</sequence>
<protein>
    <submittedName>
        <fullName evidence="1">DUF1934 family protein</fullName>
    </submittedName>
</protein>
<accession>A0A9E2NX24</accession>
<dbReference type="EMBL" id="JAHLFN010000045">
    <property type="protein sequence ID" value="MBU3842308.1"/>
    <property type="molecule type" value="Genomic_DNA"/>
</dbReference>
<dbReference type="Gene3D" id="2.40.128.20">
    <property type="match status" value="1"/>
</dbReference>
<dbReference type="AlphaFoldDB" id="A0A9E2NX24"/>
<evidence type="ECO:0000313" key="2">
    <source>
        <dbReference type="Proteomes" id="UP000724657"/>
    </source>
</evidence>
<dbReference type="SUPFAM" id="SSF50814">
    <property type="entry name" value="Lipocalins"/>
    <property type="match status" value="1"/>
</dbReference>
<comment type="caution">
    <text evidence="1">The sequence shown here is derived from an EMBL/GenBank/DDBJ whole genome shotgun (WGS) entry which is preliminary data.</text>
</comment>
<proteinExistence type="predicted"/>
<reference evidence="1" key="2">
    <citation type="submission" date="2021-04" db="EMBL/GenBank/DDBJ databases">
        <authorList>
            <person name="Gilroy R."/>
        </authorList>
    </citation>
    <scope>NUCLEOTIDE SEQUENCE</scope>
    <source>
        <strain evidence="1">A6-441</strain>
    </source>
</reference>
<organism evidence="1 2">
    <name type="scientific">Candidatus Fusobacterium pullicola</name>
    <dbReference type="NCBI Taxonomy" id="2838601"/>
    <lineage>
        <taxon>Bacteria</taxon>
        <taxon>Fusobacteriati</taxon>
        <taxon>Fusobacteriota</taxon>
        <taxon>Fusobacteriia</taxon>
        <taxon>Fusobacteriales</taxon>
        <taxon>Fusobacteriaceae</taxon>
        <taxon>Fusobacterium</taxon>
    </lineage>
</organism>
<dbReference type="Pfam" id="PF09148">
    <property type="entry name" value="DUF1934"/>
    <property type="match status" value="1"/>
</dbReference>
<name>A0A9E2NX24_9FUSO</name>
<dbReference type="InterPro" id="IPR015231">
    <property type="entry name" value="DUF1934"/>
</dbReference>
<dbReference type="Proteomes" id="UP000724657">
    <property type="component" value="Unassembled WGS sequence"/>
</dbReference>
<reference evidence="1" key="1">
    <citation type="journal article" date="2021" name="PeerJ">
        <title>Extensive microbial diversity within the chicken gut microbiome revealed by metagenomics and culture.</title>
        <authorList>
            <person name="Gilroy R."/>
            <person name="Ravi A."/>
            <person name="Getino M."/>
            <person name="Pursley I."/>
            <person name="Horton D.L."/>
            <person name="Alikhan N.F."/>
            <person name="Baker D."/>
            <person name="Gharbi K."/>
            <person name="Hall N."/>
            <person name="Watson M."/>
            <person name="Adriaenssens E.M."/>
            <person name="Foster-Nyarko E."/>
            <person name="Jarju S."/>
            <person name="Secka A."/>
            <person name="Antonio M."/>
            <person name="Oren A."/>
            <person name="Chaudhuri R.R."/>
            <person name="La Ragione R."/>
            <person name="Hildebrand F."/>
            <person name="Pallen M.J."/>
        </authorList>
    </citation>
    <scope>NUCLEOTIDE SEQUENCE</scope>
    <source>
        <strain evidence="1">A6-441</strain>
    </source>
</reference>
<gene>
    <name evidence="1" type="ORF">IAA47_04905</name>
</gene>